<dbReference type="PROSITE" id="PS50995">
    <property type="entry name" value="HTH_MARR_2"/>
    <property type="match status" value="1"/>
</dbReference>
<dbReference type="PANTHER" id="PTHR33164:SF43">
    <property type="entry name" value="HTH-TYPE TRANSCRIPTIONAL REPRESSOR YETL"/>
    <property type="match status" value="1"/>
</dbReference>
<dbReference type="InterPro" id="IPR039422">
    <property type="entry name" value="MarR/SlyA-like"/>
</dbReference>
<evidence type="ECO:0000313" key="2">
    <source>
        <dbReference type="EMBL" id="RUM97015.1"/>
    </source>
</evidence>
<dbReference type="GO" id="GO:0006950">
    <property type="term" value="P:response to stress"/>
    <property type="evidence" value="ECO:0007669"/>
    <property type="project" value="TreeGrafter"/>
</dbReference>
<dbReference type="PANTHER" id="PTHR33164">
    <property type="entry name" value="TRANSCRIPTIONAL REGULATOR, MARR FAMILY"/>
    <property type="match status" value="1"/>
</dbReference>
<comment type="caution">
    <text evidence="2">The sequence shown here is derived from an EMBL/GenBank/DDBJ whole genome shotgun (WGS) entry which is preliminary data.</text>
</comment>
<dbReference type="Gene3D" id="1.10.10.10">
    <property type="entry name" value="Winged helix-like DNA-binding domain superfamily/Winged helix DNA-binding domain"/>
    <property type="match status" value="1"/>
</dbReference>
<dbReference type="GO" id="GO:0003700">
    <property type="term" value="F:DNA-binding transcription factor activity"/>
    <property type="evidence" value="ECO:0007669"/>
    <property type="project" value="InterPro"/>
</dbReference>
<dbReference type="Proteomes" id="UP000281647">
    <property type="component" value="Unassembled WGS sequence"/>
</dbReference>
<dbReference type="InterPro" id="IPR000835">
    <property type="entry name" value="HTH_MarR-typ"/>
</dbReference>
<evidence type="ECO:0000313" key="3">
    <source>
        <dbReference type="Proteomes" id="UP000281647"/>
    </source>
</evidence>
<feature type="domain" description="HTH marR-type" evidence="1">
    <location>
        <begin position="8"/>
        <end position="139"/>
    </location>
</feature>
<name>A0A432V4D7_9HYPH</name>
<dbReference type="SMART" id="SM00347">
    <property type="entry name" value="HTH_MARR"/>
    <property type="match status" value="1"/>
</dbReference>
<dbReference type="InterPro" id="IPR036390">
    <property type="entry name" value="WH_DNA-bd_sf"/>
</dbReference>
<sequence>MEIERDDNAQIAAGLVQLVSFLRMSGWRDAAPLGLTPTQGACLSLLENRGPNRVTVLAKLLGVTQATASDVIAALERKRLVIRQADPDDGRAIQVRLTQEGRVLAARMSAPPAPLAKAVEALDDKESAGMRRALSKIILELQEAGAIEPQRLCLTCRFFQPYKHSDAVRPHHCAFVDAAFGDASLRLDCNDHADAGSSARLRAIATAPKPVRRNERVPRPPQ</sequence>
<organism evidence="2 3">
    <name type="scientific">Borborobacter arsenicus</name>
    <dbReference type="NCBI Taxonomy" id="1851146"/>
    <lineage>
        <taxon>Bacteria</taxon>
        <taxon>Pseudomonadati</taxon>
        <taxon>Pseudomonadota</taxon>
        <taxon>Alphaproteobacteria</taxon>
        <taxon>Hyphomicrobiales</taxon>
        <taxon>Phyllobacteriaceae</taxon>
        <taxon>Borborobacter</taxon>
    </lineage>
</organism>
<dbReference type="RefSeq" id="WP_128627188.1">
    <property type="nucleotide sequence ID" value="NZ_RKST01000014.1"/>
</dbReference>
<dbReference type="EMBL" id="RKST01000014">
    <property type="protein sequence ID" value="RUM97015.1"/>
    <property type="molecule type" value="Genomic_DNA"/>
</dbReference>
<dbReference type="Pfam" id="PF01047">
    <property type="entry name" value="MarR"/>
    <property type="match status" value="1"/>
</dbReference>
<dbReference type="AlphaFoldDB" id="A0A432V4D7"/>
<proteinExistence type="predicted"/>
<evidence type="ECO:0000259" key="1">
    <source>
        <dbReference type="PROSITE" id="PS50995"/>
    </source>
</evidence>
<dbReference type="OrthoDB" id="9783504at2"/>
<dbReference type="SUPFAM" id="SSF46785">
    <property type="entry name" value="Winged helix' DNA-binding domain"/>
    <property type="match status" value="1"/>
</dbReference>
<keyword evidence="3" id="KW-1185">Reference proteome</keyword>
<gene>
    <name evidence="2" type="ORF">EET67_14175</name>
</gene>
<accession>A0A432V4D7</accession>
<dbReference type="InterPro" id="IPR036388">
    <property type="entry name" value="WH-like_DNA-bd_sf"/>
</dbReference>
<reference evidence="2 3" key="1">
    <citation type="submission" date="2018-11" db="EMBL/GenBank/DDBJ databases">
        <title>Pseudaminobacter arsenicus sp. nov., an arsenic-resistant bacterium isolated from arsenic-rich aquifers.</title>
        <authorList>
            <person name="Mu Y."/>
        </authorList>
    </citation>
    <scope>NUCLEOTIDE SEQUENCE [LARGE SCALE GENOMIC DNA]</scope>
    <source>
        <strain evidence="2 3">CB3</strain>
    </source>
</reference>
<protein>
    <submittedName>
        <fullName evidence="2">MarR family transcriptional regulator</fullName>
    </submittedName>
</protein>